<name>A0A6G0VVA9_APHCR</name>
<dbReference type="Proteomes" id="UP000478052">
    <property type="component" value="Unassembled WGS sequence"/>
</dbReference>
<evidence type="ECO:0000259" key="2">
    <source>
        <dbReference type="Pfam" id="PF14529"/>
    </source>
</evidence>
<evidence type="ECO:0000256" key="1">
    <source>
        <dbReference type="SAM" id="MobiDB-lite"/>
    </source>
</evidence>
<dbReference type="Pfam" id="PF14529">
    <property type="entry name" value="Exo_endo_phos_2"/>
    <property type="match status" value="1"/>
</dbReference>
<comment type="caution">
    <text evidence="3">The sequence shown here is derived from an EMBL/GenBank/DDBJ whole genome shotgun (WGS) entry which is preliminary data.</text>
</comment>
<dbReference type="Gene3D" id="3.60.10.10">
    <property type="entry name" value="Endonuclease/exonuclease/phosphatase"/>
    <property type="match status" value="1"/>
</dbReference>
<evidence type="ECO:0000313" key="4">
    <source>
        <dbReference type="Proteomes" id="UP000478052"/>
    </source>
</evidence>
<proteinExistence type="predicted"/>
<keyword evidence="3" id="KW-0378">Hydrolase</keyword>
<feature type="domain" description="Endonuclease/exonuclease/phosphatase" evidence="2">
    <location>
        <begin position="103"/>
        <end position="218"/>
    </location>
</feature>
<reference evidence="3 4" key="1">
    <citation type="submission" date="2019-08" db="EMBL/GenBank/DDBJ databases">
        <title>Whole genome of Aphis craccivora.</title>
        <authorList>
            <person name="Voronova N.V."/>
            <person name="Shulinski R.S."/>
            <person name="Bandarenka Y.V."/>
            <person name="Zhorov D.G."/>
            <person name="Warner D."/>
        </authorList>
    </citation>
    <scope>NUCLEOTIDE SEQUENCE [LARGE SCALE GENOMIC DNA]</scope>
    <source>
        <strain evidence="3">180601</strain>
        <tissue evidence="3">Whole Body</tissue>
    </source>
</reference>
<feature type="non-terminal residue" evidence="3">
    <location>
        <position position="448"/>
    </location>
</feature>
<keyword evidence="3" id="KW-0269">Exonuclease</keyword>
<dbReference type="PANTHER" id="PTHR33273">
    <property type="entry name" value="DOMAIN-CONTAINING PROTEIN, PUTATIVE-RELATED"/>
    <property type="match status" value="1"/>
</dbReference>
<dbReference type="PANTHER" id="PTHR33273:SF4">
    <property type="entry name" value="ENDONUCLEASE_EXONUCLEASE_PHOSPHATASE DOMAIN-CONTAINING PROTEIN"/>
    <property type="match status" value="1"/>
</dbReference>
<dbReference type="EMBL" id="VUJU01011487">
    <property type="protein sequence ID" value="KAF0710904.1"/>
    <property type="molecule type" value="Genomic_DNA"/>
</dbReference>
<feature type="compositionally biased region" description="Basic and acidic residues" evidence="1">
    <location>
        <begin position="425"/>
        <end position="434"/>
    </location>
</feature>
<dbReference type="CDD" id="cd09077">
    <property type="entry name" value="R1-I-EN"/>
    <property type="match status" value="1"/>
</dbReference>
<dbReference type="OrthoDB" id="6630759at2759"/>
<feature type="region of interest" description="Disordered" evidence="1">
    <location>
        <begin position="418"/>
        <end position="448"/>
    </location>
</feature>
<accession>A0A6G0VVA9</accession>
<dbReference type="SUPFAM" id="SSF56219">
    <property type="entry name" value="DNase I-like"/>
    <property type="match status" value="1"/>
</dbReference>
<keyword evidence="4" id="KW-1185">Reference proteome</keyword>
<sequence>MVGVRIGQVNLGRGKLATDDLLSEIRERGLDVVLIQEPFVTGSGTFASLGRFPLRFITGNSPGEKPAAAVLVVNPSLGATLITQFSGTHVVIVEISSGDKSLYVGSAYFQFSEETDVHVERLESVIRDLGGADWLIGGDFNARSTLWNDTHTDGRGERVEDMIMSSETICCNEGSVPTFQTSMGSAILDLTLASVRVAASISGWKVHENAVTSDHRLITFGYDDIEEGEIEKQKGKRFNVRKADWNVFRQRLAERLFNGQSTWLEQDIHSRADYLTKALSDACRKSMPMIKPREVGVPSWFTETLDTQRRIVKRIRRKIGKSRALGSEERTAALEEVYRRERNKYTAGRRREQTRTWRKFTTEEGNEKPWGSAYRWCKEGANTDSRGVLATLRKGGGESTVGLMDTLDLLLKTLIPPDSIEGETEEHKRIREETGVEIGGSEETDWGE</sequence>
<protein>
    <submittedName>
        <fullName evidence="3">Endo/exonuclease/phosphatase domain-containing protein</fullName>
    </submittedName>
</protein>
<keyword evidence="3" id="KW-0540">Nuclease</keyword>
<organism evidence="3 4">
    <name type="scientific">Aphis craccivora</name>
    <name type="common">Cowpea aphid</name>
    <dbReference type="NCBI Taxonomy" id="307492"/>
    <lineage>
        <taxon>Eukaryota</taxon>
        <taxon>Metazoa</taxon>
        <taxon>Ecdysozoa</taxon>
        <taxon>Arthropoda</taxon>
        <taxon>Hexapoda</taxon>
        <taxon>Insecta</taxon>
        <taxon>Pterygota</taxon>
        <taxon>Neoptera</taxon>
        <taxon>Paraneoptera</taxon>
        <taxon>Hemiptera</taxon>
        <taxon>Sternorrhyncha</taxon>
        <taxon>Aphidomorpha</taxon>
        <taxon>Aphidoidea</taxon>
        <taxon>Aphididae</taxon>
        <taxon>Aphidini</taxon>
        <taxon>Aphis</taxon>
        <taxon>Aphis</taxon>
    </lineage>
</organism>
<dbReference type="InterPro" id="IPR036691">
    <property type="entry name" value="Endo/exonu/phosph_ase_sf"/>
</dbReference>
<dbReference type="InterPro" id="IPR005135">
    <property type="entry name" value="Endo/exonuclease/phosphatase"/>
</dbReference>
<evidence type="ECO:0000313" key="3">
    <source>
        <dbReference type="EMBL" id="KAF0710904.1"/>
    </source>
</evidence>
<dbReference type="AlphaFoldDB" id="A0A6G0VVA9"/>
<dbReference type="GO" id="GO:0004527">
    <property type="term" value="F:exonuclease activity"/>
    <property type="evidence" value="ECO:0007669"/>
    <property type="project" value="UniProtKB-KW"/>
</dbReference>
<gene>
    <name evidence="3" type="ORF">FWK35_00039158</name>
</gene>